<dbReference type="InterPro" id="IPR002933">
    <property type="entry name" value="Peptidase_M20"/>
</dbReference>
<gene>
    <name evidence="8" type="ORF">SAMN06295910_1018</name>
</gene>
<dbReference type="PANTHER" id="PTHR45962:SF1">
    <property type="entry name" value="N-FATTY-ACYL-AMINO ACID SYNTHASE_HYDROLASE PM20D1"/>
    <property type="match status" value="1"/>
</dbReference>
<dbReference type="PANTHER" id="PTHR45962">
    <property type="entry name" value="N-FATTY-ACYL-AMINO ACID SYNTHASE/HYDROLASE PM20D1"/>
    <property type="match status" value="1"/>
</dbReference>
<keyword evidence="6" id="KW-0732">Signal</keyword>
<evidence type="ECO:0000313" key="9">
    <source>
        <dbReference type="Proteomes" id="UP000192934"/>
    </source>
</evidence>
<keyword evidence="3" id="KW-0479">Metal-binding</keyword>
<dbReference type="GO" id="GO:0046872">
    <property type="term" value="F:metal ion binding"/>
    <property type="evidence" value="ECO:0007669"/>
    <property type="project" value="UniProtKB-KW"/>
</dbReference>
<keyword evidence="2" id="KW-0645">Protease</keyword>
<dbReference type="Pfam" id="PF01546">
    <property type="entry name" value="Peptidase_M20"/>
    <property type="match status" value="1"/>
</dbReference>
<comment type="similarity">
    <text evidence="1">Belongs to the peptidase M20A family.</text>
</comment>
<dbReference type="AlphaFoldDB" id="A0A1X7G2G1"/>
<evidence type="ECO:0000256" key="6">
    <source>
        <dbReference type="SAM" id="SignalP"/>
    </source>
</evidence>
<dbReference type="InterPro" id="IPR047177">
    <property type="entry name" value="Pept_M20A"/>
</dbReference>
<dbReference type="Gene3D" id="1.10.150.900">
    <property type="match status" value="1"/>
</dbReference>
<dbReference type="InterPro" id="IPR001261">
    <property type="entry name" value="ArgE/DapE_CS"/>
</dbReference>
<evidence type="ECO:0000256" key="3">
    <source>
        <dbReference type="ARBA" id="ARBA00022723"/>
    </source>
</evidence>
<dbReference type="SUPFAM" id="SSF53187">
    <property type="entry name" value="Zn-dependent exopeptidases"/>
    <property type="match status" value="1"/>
</dbReference>
<dbReference type="STRING" id="941907.SAMN06295910_1018"/>
<dbReference type="Proteomes" id="UP000192934">
    <property type="component" value="Chromosome I"/>
</dbReference>
<name>A0A1X7G2G1_9SPHN</name>
<evidence type="ECO:0000259" key="7">
    <source>
        <dbReference type="Pfam" id="PF07687"/>
    </source>
</evidence>
<dbReference type="Gene3D" id="3.40.630.10">
    <property type="entry name" value="Zn peptidases"/>
    <property type="match status" value="1"/>
</dbReference>
<feature type="signal peptide" evidence="6">
    <location>
        <begin position="1"/>
        <end position="19"/>
    </location>
</feature>
<dbReference type="PROSITE" id="PS00758">
    <property type="entry name" value="ARGE_DAPE_CPG2_1"/>
    <property type="match status" value="1"/>
</dbReference>
<dbReference type="InterPro" id="IPR011650">
    <property type="entry name" value="Peptidase_M20_dimer"/>
</dbReference>
<dbReference type="GO" id="GO:0008233">
    <property type="term" value="F:peptidase activity"/>
    <property type="evidence" value="ECO:0007669"/>
    <property type="project" value="UniProtKB-KW"/>
</dbReference>
<sequence>MRHLALAAALALLPAASQAAAPGQWHQTARDIYKQAIEIPTVEGRKGTNAALAEALKARFVAAGITDATVRPYADTAALVVRWPAAGKASAKPIMLMAHMDVVEALPADWSVTDPFKLVEKDGYFYGRGTSDDKQGVVAVTTALLQLKAEGFRPTRDIIVLFTGDEETAGEGARLAANEWPEFKGLEYGLNADGGGGGFRKDGSPLGFGLQTAEKTYVSYSFTTRNPGGHSSQPRPDNAIYQLADALKRLETHRFQPALNETTRAYFTERAKQEKGPLGDAMRRWLADEKDGAAADAIEASEEEVGRTRTRCVATRLAGGHADNALPQTARATVNCRILPGVDPSVIEAELKALAGPLVEVATSDPGTPTPASPLRPDVVRAYTAAVHARHPGSPIIPQMSTGATDGLFFRAVGVPVYGVDGAWGVVPDDDRAHGKDERLAVKALYDNVDHWHAMISALAGK</sequence>
<dbReference type="Gene3D" id="3.30.70.360">
    <property type="match status" value="1"/>
</dbReference>
<evidence type="ECO:0000313" key="8">
    <source>
        <dbReference type="EMBL" id="SMF62782.1"/>
    </source>
</evidence>
<dbReference type="EMBL" id="LT840185">
    <property type="protein sequence ID" value="SMF62782.1"/>
    <property type="molecule type" value="Genomic_DNA"/>
</dbReference>
<proteinExistence type="inferred from homology"/>
<protein>
    <submittedName>
        <fullName evidence="8">Acetylornithine deacetylase/Succinyl-diaminopimelate desuccinylase</fullName>
    </submittedName>
</protein>
<dbReference type="GO" id="GO:0006508">
    <property type="term" value="P:proteolysis"/>
    <property type="evidence" value="ECO:0007669"/>
    <property type="project" value="UniProtKB-KW"/>
</dbReference>
<evidence type="ECO:0000256" key="5">
    <source>
        <dbReference type="ARBA" id="ARBA00022833"/>
    </source>
</evidence>
<dbReference type="InterPro" id="IPR036264">
    <property type="entry name" value="Bact_exopeptidase_dim_dom"/>
</dbReference>
<evidence type="ECO:0000256" key="1">
    <source>
        <dbReference type="ARBA" id="ARBA00006247"/>
    </source>
</evidence>
<evidence type="ECO:0000256" key="4">
    <source>
        <dbReference type="ARBA" id="ARBA00022801"/>
    </source>
</evidence>
<evidence type="ECO:0000256" key="2">
    <source>
        <dbReference type="ARBA" id="ARBA00022670"/>
    </source>
</evidence>
<keyword evidence="5" id="KW-0862">Zinc</keyword>
<keyword evidence="9" id="KW-1185">Reference proteome</keyword>
<dbReference type="RefSeq" id="WP_172840822.1">
    <property type="nucleotide sequence ID" value="NZ_LT840185.1"/>
</dbReference>
<dbReference type="SUPFAM" id="SSF55031">
    <property type="entry name" value="Bacterial exopeptidase dimerisation domain"/>
    <property type="match status" value="1"/>
</dbReference>
<organism evidence="8 9">
    <name type="scientific">Allosphingosinicella indica</name>
    <dbReference type="NCBI Taxonomy" id="941907"/>
    <lineage>
        <taxon>Bacteria</taxon>
        <taxon>Pseudomonadati</taxon>
        <taxon>Pseudomonadota</taxon>
        <taxon>Alphaproteobacteria</taxon>
        <taxon>Sphingomonadales</taxon>
        <taxon>Sphingomonadaceae</taxon>
        <taxon>Allosphingosinicella</taxon>
    </lineage>
</organism>
<reference evidence="9" key="1">
    <citation type="submission" date="2017-04" db="EMBL/GenBank/DDBJ databases">
        <authorList>
            <person name="Varghese N."/>
            <person name="Submissions S."/>
        </authorList>
    </citation>
    <scope>NUCLEOTIDE SEQUENCE [LARGE SCALE GENOMIC DNA]</scope>
    <source>
        <strain evidence="9">Dd16</strain>
    </source>
</reference>
<dbReference type="NCBIfam" id="NF006596">
    <property type="entry name" value="PRK09133.1"/>
    <property type="match status" value="1"/>
</dbReference>
<dbReference type="Pfam" id="PF07687">
    <property type="entry name" value="M20_dimer"/>
    <property type="match status" value="1"/>
</dbReference>
<keyword evidence="4" id="KW-0378">Hydrolase</keyword>
<feature type="domain" description="Peptidase M20 dimerisation" evidence="7">
    <location>
        <begin position="213"/>
        <end position="355"/>
    </location>
</feature>
<feature type="chain" id="PRO_5012801390" evidence="6">
    <location>
        <begin position="20"/>
        <end position="462"/>
    </location>
</feature>
<accession>A0A1X7G2G1</accession>